<dbReference type="Proteomes" id="UP001359559">
    <property type="component" value="Unassembled WGS sequence"/>
</dbReference>
<dbReference type="InterPro" id="IPR000157">
    <property type="entry name" value="TIR_dom"/>
</dbReference>
<proteinExistence type="predicted"/>
<keyword evidence="4" id="KW-1185">Reference proteome</keyword>
<dbReference type="FunFam" id="3.40.50.10140:FF:000007">
    <property type="entry name" value="Disease resistance protein (TIR-NBS-LRR class)"/>
    <property type="match status" value="1"/>
</dbReference>
<evidence type="ECO:0000256" key="1">
    <source>
        <dbReference type="ARBA" id="ARBA00023027"/>
    </source>
</evidence>
<feature type="domain" description="TIR" evidence="2">
    <location>
        <begin position="54"/>
        <end position="221"/>
    </location>
</feature>
<organism evidence="3 4">
    <name type="scientific">Clitoria ternatea</name>
    <name type="common">Butterfly pea</name>
    <dbReference type="NCBI Taxonomy" id="43366"/>
    <lineage>
        <taxon>Eukaryota</taxon>
        <taxon>Viridiplantae</taxon>
        <taxon>Streptophyta</taxon>
        <taxon>Embryophyta</taxon>
        <taxon>Tracheophyta</taxon>
        <taxon>Spermatophyta</taxon>
        <taxon>Magnoliopsida</taxon>
        <taxon>eudicotyledons</taxon>
        <taxon>Gunneridae</taxon>
        <taxon>Pentapetalae</taxon>
        <taxon>rosids</taxon>
        <taxon>fabids</taxon>
        <taxon>Fabales</taxon>
        <taxon>Fabaceae</taxon>
        <taxon>Papilionoideae</taxon>
        <taxon>50 kb inversion clade</taxon>
        <taxon>NPAAA clade</taxon>
        <taxon>indigoferoid/millettioid clade</taxon>
        <taxon>Phaseoleae</taxon>
        <taxon>Clitoria</taxon>
    </lineage>
</organism>
<protein>
    <recommendedName>
        <fullName evidence="2">TIR domain-containing protein</fullName>
    </recommendedName>
</protein>
<gene>
    <name evidence="3" type="ORF">RJT34_10933</name>
</gene>
<evidence type="ECO:0000313" key="3">
    <source>
        <dbReference type="EMBL" id="KAK7300100.1"/>
    </source>
</evidence>
<evidence type="ECO:0000259" key="2">
    <source>
        <dbReference type="PROSITE" id="PS50104"/>
    </source>
</evidence>
<sequence>MIRHEMKFRKDSQKLHKWRTALSQVVNLFGWTASESRYEYELIQRIVEEVVQRLPYDCFLSFSGEDTRYSFTGFLYDALRREGFKAFMDDEGLVTGNEISQALIEAIGKSKLSIVVFSENYGYSTWCLDELAEIIECMETRNQLVCAVFYKVEQSDISNQRKSYGDAMIAHEKRFGKDSEKVLKWRSALSKVANLEGWHIKQNEYDYEFIERIVARLQFLLTVESATREQRSRHVNG</sequence>
<dbReference type="GO" id="GO:0007165">
    <property type="term" value="P:signal transduction"/>
    <property type="evidence" value="ECO:0007669"/>
    <property type="project" value="InterPro"/>
</dbReference>
<dbReference type="Pfam" id="PF01582">
    <property type="entry name" value="TIR"/>
    <property type="match status" value="1"/>
</dbReference>
<dbReference type="AlphaFoldDB" id="A0AAN9JJ05"/>
<comment type="caution">
    <text evidence="3">The sequence shown here is derived from an EMBL/GenBank/DDBJ whole genome shotgun (WGS) entry which is preliminary data.</text>
</comment>
<dbReference type="EMBL" id="JAYKXN010000003">
    <property type="protein sequence ID" value="KAK7300100.1"/>
    <property type="molecule type" value="Genomic_DNA"/>
</dbReference>
<name>A0AAN9JJ05_CLITE</name>
<dbReference type="PANTHER" id="PTHR32009:SF145">
    <property type="entry name" value="NB-ARC DOMAIN PROTEIN"/>
    <property type="match status" value="1"/>
</dbReference>
<accession>A0AAN9JJ05</accession>
<dbReference type="PROSITE" id="PS50104">
    <property type="entry name" value="TIR"/>
    <property type="match status" value="1"/>
</dbReference>
<evidence type="ECO:0000313" key="4">
    <source>
        <dbReference type="Proteomes" id="UP001359559"/>
    </source>
</evidence>
<dbReference type="SMART" id="SM00255">
    <property type="entry name" value="TIR"/>
    <property type="match status" value="1"/>
</dbReference>
<keyword evidence="1" id="KW-0520">NAD</keyword>
<reference evidence="3 4" key="1">
    <citation type="submission" date="2024-01" db="EMBL/GenBank/DDBJ databases">
        <title>The genomes of 5 underutilized Papilionoideae crops provide insights into root nodulation and disease resistance.</title>
        <authorList>
            <person name="Yuan L."/>
        </authorList>
    </citation>
    <scope>NUCLEOTIDE SEQUENCE [LARGE SCALE GENOMIC DNA]</scope>
    <source>
        <strain evidence="3">LY-2023</strain>
        <tissue evidence="3">Leaf</tissue>
    </source>
</reference>
<dbReference type="Gene3D" id="3.40.50.10140">
    <property type="entry name" value="Toll/interleukin-1 receptor homology (TIR) domain"/>
    <property type="match status" value="2"/>
</dbReference>
<dbReference type="PANTHER" id="PTHR32009">
    <property type="entry name" value="TMV RESISTANCE PROTEIN N-LIKE"/>
    <property type="match status" value="1"/>
</dbReference>
<dbReference type="SUPFAM" id="SSF52200">
    <property type="entry name" value="Toll/Interleukin receptor TIR domain"/>
    <property type="match status" value="1"/>
</dbReference>
<dbReference type="InterPro" id="IPR035897">
    <property type="entry name" value="Toll_tir_struct_dom_sf"/>
</dbReference>